<dbReference type="PANTHER" id="PTHR12385">
    <property type="entry name" value="CHOLINE TRANSPORTER-LIKE (SLC FAMILY 44)"/>
    <property type="match status" value="1"/>
</dbReference>
<dbReference type="GO" id="GO:0005886">
    <property type="term" value="C:plasma membrane"/>
    <property type="evidence" value="ECO:0007669"/>
    <property type="project" value="UniProtKB-SubCell"/>
</dbReference>
<evidence type="ECO:0000256" key="8">
    <source>
        <dbReference type="SAM" id="MobiDB-lite"/>
    </source>
</evidence>
<feature type="compositionally biased region" description="Low complexity" evidence="8">
    <location>
        <begin position="90"/>
        <end position="100"/>
    </location>
</feature>
<evidence type="ECO:0000256" key="4">
    <source>
        <dbReference type="ARBA" id="ARBA00022989"/>
    </source>
</evidence>
<organism evidence="9 10">
    <name type="scientific">Vitrella brassicaformis (strain CCMP3155)</name>
    <dbReference type="NCBI Taxonomy" id="1169540"/>
    <lineage>
        <taxon>Eukaryota</taxon>
        <taxon>Sar</taxon>
        <taxon>Alveolata</taxon>
        <taxon>Colpodellida</taxon>
        <taxon>Vitrellaceae</taxon>
        <taxon>Vitrella</taxon>
    </lineage>
</organism>
<evidence type="ECO:0000256" key="3">
    <source>
        <dbReference type="ARBA" id="ARBA00022692"/>
    </source>
</evidence>
<comment type="function">
    <text evidence="7">Choline transporter.</text>
</comment>
<dbReference type="PhylomeDB" id="A0A0G4EFQ1"/>
<feature type="compositionally biased region" description="Polar residues" evidence="8">
    <location>
        <begin position="42"/>
        <end position="79"/>
    </location>
</feature>
<evidence type="ECO:0000256" key="1">
    <source>
        <dbReference type="ARBA" id="ARBA00004141"/>
    </source>
</evidence>
<feature type="transmembrane region" description="Helical" evidence="7">
    <location>
        <begin position="618"/>
        <end position="640"/>
    </location>
</feature>
<feature type="transmembrane region" description="Helical" evidence="7">
    <location>
        <begin position="355"/>
        <end position="376"/>
    </location>
</feature>
<dbReference type="STRING" id="1169540.A0A0G4EFQ1"/>
<protein>
    <recommendedName>
        <fullName evidence="7">Choline transporter-like protein</fullName>
    </recommendedName>
</protein>
<keyword evidence="6" id="KW-0325">Glycoprotein</keyword>
<proteinExistence type="inferred from homology"/>
<dbReference type="InParanoid" id="A0A0G4EFQ1"/>
<evidence type="ECO:0000256" key="7">
    <source>
        <dbReference type="RuleBase" id="RU368066"/>
    </source>
</evidence>
<feature type="transmembrane region" description="Helical" evidence="7">
    <location>
        <begin position="397"/>
        <end position="421"/>
    </location>
</feature>
<dbReference type="Pfam" id="PF04515">
    <property type="entry name" value="Choline_transpo"/>
    <property type="match status" value="1"/>
</dbReference>
<name>A0A0G4EFQ1_VITBC</name>
<dbReference type="GO" id="GO:0022857">
    <property type="term" value="F:transmembrane transporter activity"/>
    <property type="evidence" value="ECO:0007669"/>
    <property type="project" value="UniProtKB-UniRule"/>
</dbReference>
<dbReference type="OMA" id="VKWINIF"/>
<comment type="subcellular location">
    <subcellularLocation>
        <location evidence="7">Cell membrane</location>
        <topology evidence="7">Multi-pass membrane protein</topology>
    </subcellularLocation>
    <subcellularLocation>
        <location evidence="1">Membrane</location>
        <topology evidence="1">Multi-pass membrane protein</topology>
    </subcellularLocation>
</comment>
<dbReference type="OrthoDB" id="332016at2759"/>
<keyword evidence="4 7" id="KW-1133">Transmembrane helix</keyword>
<feature type="compositionally biased region" description="Basic and acidic residues" evidence="8">
    <location>
        <begin position="1"/>
        <end position="13"/>
    </location>
</feature>
<evidence type="ECO:0000313" key="10">
    <source>
        <dbReference type="Proteomes" id="UP000041254"/>
    </source>
</evidence>
<accession>A0A0G4EFQ1</accession>
<dbReference type="EMBL" id="CDMY01000227">
    <property type="protein sequence ID" value="CEL95355.1"/>
    <property type="molecule type" value="Genomic_DNA"/>
</dbReference>
<evidence type="ECO:0000256" key="6">
    <source>
        <dbReference type="ARBA" id="ARBA00023180"/>
    </source>
</evidence>
<evidence type="ECO:0000256" key="5">
    <source>
        <dbReference type="ARBA" id="ARBA00023136"/>
    </source>
</evidence>
<feature type="transmembrane region" description="Helical" evidence="7">
    <location>
        <begin position="327"/>
        <end position="349"/>
    </location>
</feature>
<keyword evidence="3 7" id="KW-0812">Transmembrane</keyword>
<dbReference type="PANTHER" id="PTHR12385:SF14">
    <property type="entry name" value="CHOLINE TRANSPORTER-LIKE 2"/>
    <property type="match status" value="1"/>
</dbReference>
<sequence>MSLFPKDLERTYDETTNPFGDRADENGESQVPYRPMGGEANGQDSSSNPFQDSTQTYGSTIAVTPAQTTHTTRPHSSWPPQDRPYGWNAGSGSAAAGAGDSSRVQLLAAGRGDGPGGRSVRDMRLSIGALEGDRERYVELEGQAHLGEPFTKGGRMDIAEGPLYRSGCTDIVVLILFVLAWGGLIAVASHAFTKGNPFRLTRGIDYNGRICGSDADVKDFPLVYWPAKNPIRLPSSKELGASQVLPVCTKSCPHNFSLKREEGQCPPDAESKELCTWYGQMGTVEFIGRYCFYDSRAEGKGGGDTDTEFSHELMSAWLIWFGDICKAWVLLLASPFGALALGYVYLFLVQKLASAMVWASFFLIEILLLGFGWYEYHQAITPAATPGYHAAKQQGDMILAILLWCGAGILPIIICCIRRRLVLAARILSAASNFLDDCPSVLGISLATFSVAFAFFVFMASTLVYQISTGDIPKLGWNGSAEGRKDPYHRLHWTADIPWALVFEILMFAWTGGFITGISQIAVAHIVGSWYFAPLTTGGRRYVKGATLDGLFTTLKSHLGTAALGGLILAPLRVLRFLVRWYRHTDIQDRHNAFQRFFLRIGNGLSWVYEGIKYMSKLAYIQVGLTGQGLIPSAWTAFTLMLRNPLKFALVGELGIVFEIIGQVAIVLANSFLALLALQHIPYYRENLSSTEAPLIVVVILSWLVSTLLLHCWGLAADTILQCYVADEEMSRFEGGPKRMNFDNQ</sequence>
<feature type="transmembrane region" description="Helical" evidence="7">
    <location>
        <begin position="171"/>
        <end position="192"/>
    </location>
</feature>
<feature type="transmembrane region" description="Helical" evidence="7">
    <location>
        <begin position="693"/>
        <end position="716"/>
    </location>
</feature>
<gene>
    <name evidence="9" type="ORF">Vbra_11785</name>
</gene>
<feature type="transmembrane region" description="Helical" evidence="7">
    <location>
        <begin position="441"/>
        <end position="465"/>
    </location>
</feature>
<feature type="transmembrane region" description="Helical" evidence="7">
    <location>
        <begin position="499"/>
        <end position="532"/>
    </location>
</feature>
<dbReference type="VEuPathDB" id="CryptoDB:Vbra_11785"/>
<feature type="transmembrane region" description="Helical" evidence="7">
    <location>
        <begin position="559"/>
        <end position="579"/>
    </location>
</feature>
<comment type="similarity">
    <text evidence="2 7">Belongs to the CTL (choline transporter-like) family.</text>
</comment>
<dbReference type="InterPro" id="IPR007603">
    <property type="entry name" value="Choline_transptr-like"/>
</dbReference>
<feature type="transmembrane region" description="Helical" evidence="7">
    <location>
        <begin position="660"/>
        <end position="681"/>
    </location>
</feature>
<keyword evidence="5 7" id="KW-0472">Membrane</keyword>
<dbReference type="AlphaFoldDB" id="A0A0G4EFQ1"/>
<dbReference type="Proteomes" id="UP000041254">
    <property type="component" value="Unassembled WGS sequence"/>
</dbReference>
<reference evidence="9 10" key="1">
    <citation type="submission" date="2014-11" db="EMBL/GenBank/DDBJ databases">
        <authorList>
            <person name="Zhu J."/>
            <person name="Qi W."/>
            <person name="Song R."/>
        </authorList>
    </citation>
    <scope>NUCLEOTIDE SEQUENCE [LARGE SCALE GENOMIC DNA]</scope>
</reference>
<evidence type="ECO:0000313" key="9">
    <source>
        <dbReference type="EMBL" id="CEL95355.1"/>
    </source>
</evidence>
<feature type="region of interest" description="Disordered" evidence="8">
    <location>
        <begin position="1"/>
        <end position="100"/>
    </location>
</feature>
<evidence type="ECO:0000256" key="2">
    <source>
        <dbReference type="ARBA" id="ARBA00007168"/>
    </source>
</evidence>
<keyword evidence="10" id="KW-1185">Reference proteome</keyword>